<evidence type="ECO:0000256" key="11">
    <source>
        <dbReference type="ARBA" id="ARBA00023136"/>
    </source>
</evidence>
<feature type="transmembrane region" description="Helical" evidence="12">
    <location>
        <begin position="136"/>
        <end position="154"/>
    </location>
</feature>
<feature type="transmembrane region" description="Helical" evidence="12">
    <location>
        <begin position="45"/>
        <end position="66"/>
    </location>
</feature>
<dbReference type="EMBL" id="JFHD01000038">
    <property type="protein sequence ID" value="KDR26102.1"/>
    <property type="molecule type" value="Genomic_DNA"/>
</dbReference>
<sequence length="633" mass="67651">MSHPKQGTSALAFGAIGVVFGDIGTSPLYTLRECLKAAGGVSQTNVFGVVSLILWSILVVVTFKYVCFVMRADSGGEGGILTLATLSSRAAPRHLRSVLLVVGVFGAAMFYGDSMITPAVSVVSAVEGLSLVSRSLTHWIVPVSLAILICLFAIQRFGTGLVGKLFAPVMVTWFLILAALGVLHVVQHPTVLEAALPSYAFNFVADNPKTAFVVLGSVFLALTGGEALYADMGHFGKKPIRLVWLALVLPSLVINYFGQAALVLSEPSAAQQPFFMSAPGWALIPLVALAAGATVIASQAVISGAFSMTNQAVQLGLLPRLSVVHTSTQALGQVFVPFVNRSLCLAVILLVLLFRSSGSLASAYGIAVASTMLLTTVLMFVIARTSWCWSRRKALGIIGPLAMVDVLFVSSNARKVVEGGWFPLLAGTVLFTVLMTWHHGRAILIAHIKKENPPLRVVLRSLLHGSDRPTRVEGTAVFPTSVVGVTPTAFMHNLKHNRVLHDTNIFIAGTTEAMPFVDGPDKAIVESLGRGCFGVRVRHGWMEVPDLPAALRLVEGRIPCWHYDVADTSFFLARDSIRAQGGTSVVTSCREKLFAFLARNTAHAAEYYSLPASRVVELGGQINLSLRKASEPR</sequence>
<evidence type="ECO:0000256" key="2">
    <source>
        <dbReference type="ARBA" id="ARBA00007019"/>
    </source>
</evidence>
<accession>A0A656QB83</accession>
<evidence type="ECO:0000256" key="10">
    <source>
        <dbReference type="ARBA" id="ARBA00023065"/>
    </source>
</evidence>
<feature type="transmembrane region" description="Helical" evidence="12">
    <location>
        <begin position="211"/>
        <end position="230"/>
    </location>
</feature>
<evidence type="ECO:0000256" key="8">
    <source>
        <dbReference type="ARBA" id="ARBA00022958"/>
    </source>
</evidence>
<keyword evidence="11 12" id="KW-0472">Membrane</keyword>
<keyword evidence="6 12" id="KW-0812">Transmembrane</keyword>
<feature type="domain" description="K+ potassium transporter C-terminal" evidence="14">
    <location>
        <begin position="474"/>
        <end position="624"/>
    </location>
</feature>
<feature type="transmembrane region" description="Helical" evidence="12">
    <location>
        <begin position="98"/>
        <end position="116"/>
    </location>
</feature>
<name>A0A656QB83_9BURK</name>
<feature type="transmembrane region" description="Helical" evidence="12">
    <location>
        <begin position="360"/>
        <end position="382"/>
    </location>
</feature>
<evidence type="ECO:0000256" key="3">
    <source>
        <dbReference type="ARBA" id="ARBA00022448"/>
    </source>
</evidence>
<dbReference type="AlphaFoldDB" id="A0A656QB83"/>
<protein>
    <recommendedName>
        <fullName evidence="12">Probable potassium transport system protein Kup</fullName>
    </recommendedName>
</protein>
<evidence type="ECO:0000256" key="7">
    <source>
        <dbReference type="ARBA" id="ARBA00022847"/>
    </source>
</evidence>
<keyword evidence="5 12" id="KW-0633">Potassium transport</keyword>
<comment type="subcellular location">
    <subcellularLocation>
        <location evidence="12">Cell membrane</location>
        <topology evidence="12">Multi-pass membrane protein</topology>
    </subcellularLocation>
    <subcellularLocation>
        <location evidence="1">Membrane</location>
        <topology evidence="1">Multi-pass membrane protein</topology>
    </subcellularLocation>
</comment>
<comment type="similarity">
    <text evidence="2 12">Belongs to the HAK/KUP transporter (TC 2.A.72) family.</text>
</comment>
<evidence type="ECO:0000256" key="1">
    <source>
        <dbReference type="ARBA" id="ARBA00004141"/>
    </source>
</evidence>
<evidence type="ECO:0000259" key="14">
    <source>
        <dbReference type="Pfam" id="PF22776"/>
    </source>
</evidence>
<evidence type="ECO:0000313" key="16">
    <source>
        <dbReference type="Proteomes" id="UP000027451"/>
    </source>
</evidence>
<keyword evidence="7 12" id="KW-0769">Symport</keyword>
<feature type="transmembrane region" description="Helical" evidence="12">
    <location>
        <begin position="394"/>
        <end position="413"/>
    </location>
</feature>
<feature type="transmembrane region" description="Helical" evidence="12">
    <location>
        <begin position="419"/>
        <end position="437"/>
    </location>
</feature>
<evidence type="ECO:0000313" key="15">
    <source>
        <dbReference type="EMBL" id="KDR26102.1"/>
    </source>
</evidence>
<dbReference type="PANTHER" id="PTHR30540">
    <property type="entry name" value="OSMOTIC STRESS POTASSIUM TRANSPORTER"/>
    <property type="match status" value="1"/>
</dbReference>
<dbReference type="InterPro" id="IPR023051">
    <property type="entry name" value="Kup"/>
</dbReference>
<evidence type="ECO:0000256" key="6">
    <source>
        <dbReference type="ARBA" id="ARBA00022692"/>
    </source>
</evidence>
<comment type="catalytic activity">
    <reaction evidence="12">
        <text>K(+)(in) + H(+)(in) = K(+)(out) + H(+)(out)</text>
        <dbReference type="Rhea" id="RHEA:28490"/>
        <dbReference type="ChEBI" id="CHEBI:15378"/>
        <dbReference type="ChEBI" id="CHEBI:29103"/>
    </reaction>
</comment>
<reference evidence="15 16" key="1">
    <citation type="submission" date="2014-03" db="EMBL/GenBank/DDBJ databases">
        <title>Draft Genome Sequences of Four Burkholderia Strains.</title>
        <authorList>
            <person name="Liu X.Y."/>
            <person name="Li C.X."/>
            <person name="Xu J.H."/>
        </authorList>
    </citation>
    <scope>NUCLEOTIDE SEQUENCE [LARGE SCALE GENOMIC DNA]</scope>
    <source>
        <strain evidence="15 16">OP-1</strain>
    </source>
</reference>
<feature type="transmembrane region" description="Helical" evidence="12">
    <location>
        <begin position="166"/>
        <end position="186"/>
    </location>
</feature>
<keyword evidence="10 12" id="KW-0406">Ion transport</keyword>
<feature type="transmembrane region" description="Helical" evidence="12">
    <location>
        <begin position="330"/>
        <end position="354"/>
    </location>
</feature>
<keyword evidence="4 12" id="KW-1003">Cell membrane</keyword>
<dbReference type="GO" id="GO:0005886">
    <property type="term" value="C:plasma membrane"/>
    <property type="evidence" value="ECO:0007669"/>
    <property type="project" value="UniProtKB-SubCell"/>
</dbReference>
<keyword evidence="9 12" id="KW-1133">Transmembrane helix</keyword>
<evidence type="ECO:0000256" key="5">
    <source>
        <dbReference type="ARBA" id="ARBA00022538"/>
    </source>
</evidence>
<keyword evidence="8 12" id="KW-0630">Potassium</keyword>
<dbReference type="InterPro" id="IPR003855">
    <property type="entry name" value="K+_transporter"/>
</dbReference>
<dbReference type="OrthoDB" id="9805577at2"/>
<keyword evidence="3 12" id="KW-0813">Transport</keyword>
<evidence type="ECO:0000256" key="12">
    <source>
        <dbReference type="HAMAP-Rule" id="MF_01522"/>
    </source>
</evidence>
<dbReference type="GO" id="GO:0015293">
    <property type="term" value="F:symporter activity"/>
    <property type="evidence" value="ECO:0007669"/>
    <property type="project" value="UniProtKB-UniRule"/>
</dbReference>
<dbReference type="HAMAP" id="MF_01522">
    <property type="entry name" value="Kup"/>
    <property type="match status" value="1"/>
</dbReference>
<evidence type="ECO:0000259" key="13">
    <source>
        <dbReference type="Pfam" id="PF02705"/>
    </source>
</evidence>
<keyword evidence="16" id="KW-1185">Reference proteome</keyword>
<dbReference type="InterPro" id="IPR053952">
    <property type="entry name" value="K_trans_C"/>
</dbReference>
<organism evidence="15 16">
    <name type="scientific">Caballeronia zhejiangensis</name>
    <dbReference type="NCBI Taxonomy" id="871203"/>
    <lineage>
        <taxon>Bacteria</taxon>
        <taxon>Pseudomonadati</taxon>
        <taxon>Pseudomonadota</taxon>
        <taxon>Betaproteobacteria</taxon>
        <taxon>Burkholderiales</taxon>
        <taxon>Burkholderiaceae</taxon>
        <taxon>Caballeronia</taxon>
    </lineage>
</organism>
<dbReference type="PANTHER" id="PTHR30540:SF79">
    <property type="entry name" value="LOW AFFINITY POTASSIUM TRANSPORT SYSTEM PROTEIN KUP"/>
    <property type="match status" value="1"/>
</dbReference>
<evidence type="ECO:0000256" key="9">
    <source>
        <dbReference type="ARBA" id="ARBA00022989"/>
    </source>
</evidence>
<gene>
    <name evidence="12" type="primary">kup</name>
    <name evidence="15" type="ORF">BG60_24240</name>
</gene>
<dbReference type="Pfam" id="PF02705">
    <property type="entry name" value="K_trans"/>
    <property type="match status" value="1"/>
</dbReference>
<evidence type="ECO:0000256" key="4">
    <source>
        <dbReference type="ARBA" id="ARBA00022475"/>
    </source>
</evidence>
<dbReference type="InterPro" id="IPR053951">
    <property type="entry name" value="K_trans_N"/>
</dbReference>
<feature type="domain" description="K+ potassium transporter integral membrane" evidence="13">
    <location>
        <begin position="11"/>
        <end position="458"/>
    </location>
</feature>
<dbReference type="GO" id="GO:0015079">
    <property type="term" value="F:potassium ion transmembrane transporter activity"/>
    <property type="evidence" value="ECO:0007669"/>
    <property type="project" value="UniProtKB-UniRule"/>
</dbReference>
<dbReference type="Proteomes" id="UP000027451">
    <property type="component" value="Unassembled WGS sequence"/>
</dbReference>
<proteinExistence type="inferred from homology"/>
<feature type="transmembrane region" description="Helical" evidence="12">
    <location>
        <begin position="282"/>
        <end position="309"/>
    </location>
</feature>
<dbReference type="Pfam" id="PF22776">
    <property type="entry name" value="K_trans_C"/>
    <property type="match status" value="1"/>
</dbReference>
<feature type="transmembrane region" description="Helical" evidence="12">
    <location>
        <begin position="242"/>
        <end position="262"/>
    </location>
</feature>
<comment type="function">
    <text evidence="12">Transport of potassium into the cell. Likely operates as a K(+):H(+) symporter.</text>
</comment>
<comment type="caution">
    <text evidence="15">The sequence shown here is derived from an EMBL/GenBank/DDBJ whole genome shotgun (WGS) entry which is preliminary data.</text>
</comment>